<organism evidence="1 2">
    <name type="scientific">Araneus ventricosus</name>
    <name type="common">Orbweaver spider</name>
    <name type="synonym">Epeira ventricosa</name>
    <dbReference type="NCBI Taxonomy" id="182803"/>
    <lineage>
        <taxon>Eukaryota</taxon>
        <taxon>Metazoa</taxon>
        <taxon>Ecdysozoa</taxon>
        <taxon>Arthropoda</taxon>
        <taxon>Chelicerata</taxon>
        <taxon>Arachnida</taxon>
        <taxon>Araneae</taxon>
        <taxon>Araneomorphae</taxon>
        <taxon>Entelegynae</taxon>
        <taxon>Araneoidea</taxon>
        <taxon>Araneidae</taxon>
        <taxon>Araneus</taxon>
    </lineage>
</organism>
<sequence>MHIFLQDGFISFLSLNSINTSAIIPQIKDVKKGDVIACYEKMQMENFLSSFRPPFPLNKAVTQHPNTGIGWDVGWRLWLVEMDEVFNMFRVVEASSSGAGPGRLVRVLIAPVYDCPSKPVRPKSITPPCLSIRVNN</sequence>
<evidence type="ECO:0000313" key="2">
    <source>
        <dbReference type="Proteomes" id="UP000499080"/>
    </source>
</evidence>
<gene>
    <name evidence="1" type="ORF">AVEN_169227_1</name>
</gene>
<protein>
    <submittedName>
        <fullName evidence="1">Uncharacterized protein</fullName>
    </submittedName>
</protein>
<comment type="caution">
    <text evidence="1">The sequence shown here is derived from an EMBL/GenBank/DDBJ whole genome shotgun (WGS) entry which is preliminary data.</text>
</comment>
<dbReference type="EMBL" id="BGPR01014380">
    <property type="protein sequence ID" value="GBN64960.1"/>
    <property type="molecule type" value="Genomic_DNA"/>
</dbReference>
<name>A0A4Y2QNW7_ARAVE</name>
<reference evidence="1 2" key="1">
    <citation type="journal article" date="2019" name="Sci. Rep.">
        <title>Orb-weaving spider Araneus ventricosus genome elucidates the spidroin gene catalogue.</title>
        <authorList>
            <person name="Kono N."/>
            <person name="Nakamura H."/>
            <person name="Ohtoshi R."/>
            <person name="Moran D.A.P."/>
            <person name="Shinohara A."/>
            <person name="Yoshida Y."/>
            <person name="Fujiwara M."/>
            <person name="Mori M."/>
            <person name="Tomita M."/>
            <person name="Arakawa K."/>
        </authorList>
    </citation>
    <scope>NUCLEOTIDE SEQUENCE [LARGE SCALE GENOMIC DNA]</scope>
</reference>
<proteinExistence type="predicted"/>
<accession>A0A4Y2QNW7</accession>
<dbReference type="AlphaFoldDB" id="A0A4Y2QNW7"/>
<dbReference type="Proteomes" id="UP000499080">
    <property type="component" value="Unassembled WGS sequence"/>
</dbReference>
<evidence type="ECO:0000313" key="1">
    <source>
        <dbReference type="EMBL" id="GBN64960.1"/>
    </source>
</evidence>
<keyword evidence="2" id="KW-1185">Reference proteome</keyword>